<feature type="compositionally biased region" description="Low complexity" evidence="6">
    <location>
        <begin position="330"/>
        <end position="348"/>
    </location>
</feature>
<feature type="compositionally biased region" description="Pro residues" evidence="6">
    <location>
        <begin position="157"/>
        <end position="173"/>
    </location>
</feature>
<feature type="compositionally biased region" description="Basic and acidic residues" evidence="6">
    <location>
        <begin position="1153"/>
        <end position="1175"/>
    </location>
</feature>
<feature type="compositionally biased region" description="Polar residues" evidence="6">
    <location>
        <begin position="457"/>
        <end position="469"/>
    </location>
</feature>
<sequence length="1286" mass="143854">MDPPNDFRSTVLQAPSRRDGEEDRERDRDRERERGRGDRDRRHLHDISSLVSPQAPPPPRHAGFSLRSPTQSDFQHPQAHSHAHSSSAYSSPHHQQPSHHHDHRSPPSSSRSHQPVLSHPTPFSSSSGPGGPLAPTLPALGGASSSPSSGAHLQGPPLSPLHPPSGAYYPPPESQSQSQSSQKTSTLRDAKPTTSSYYDPLTDTTRERRISDAVAPRYPASSVQASPPKPRDPYPYSQASTPADHQQQHHAYYRNGSHASPGPTTYSPRSPVSHTHAAPPLAGSISPSIRPPPLHMTSPNARRAASPAAHHASSNGASHVVPPMAKSDVSPLKAPAAAPASTPSRADPMSFSNILSSSEPVAKPRAPSPPPAAVIDERAHEPRAEVETETEPERNDRTMMDIDTEVEAEPEFDEPTPKIHIAKGKSRDSTPTVKEKKAKVPRKSKSRASDIRDAESTPKTSRRASSARETPTPRVPVKRQANGQPKQKVLSADKEKKVQAQIAKLDAETDDRAIYANLRNQISIMDLIEKATTGDDNDSGTLMNLVMQFRKVCNHPDLFERADTTSPFAFGYFAETASFIREGTNVDVGYSTRNMIEYDLPRLVWQEGGRLHKAGRDNQKAGWRNKSLQHLFNIWTPENVRESAKDAEAFSWLRFADVSAGDVYRATHQDSFTRAVELAQQSDRLSHMQIAYDDAEDENFTPAHALFQIKAQNDRKPLAEVTQGGILANLMNVARSDYNESGLGRLEQAARPSASAPPIEVGCISSGANIEREGVLFNPSIRKMLAGPTPIEEKALVTQQVPLAHYPPPAMLPAPDNEKKKFTNIGVPSMRRFVTDSGKLAMLDGLLFKLKNEGHRVLLYFQMTRMIDLMEEYLTYRNYKYCRLDGSTKLEDRRDTVADFQTRPEIFIFLLSTRAGGLGQHNDRRRTHGSEKIVSRINTHTEQSKRRYDELYYEEALQEVRERELYAEKERKKDMQRKRRREKSMAVTMEAKKAALEKARLAEDDDEKARHLRDAERANKKAQQTKLILQKGIKGPARNLELNLEGGTMSTFQASDMEPGTKTKGKGRGGPRPKKSKEQKQAEKDSAEAAQRALDAGEELPPKDESKIRIKLNKSKSKDKEKKEKKEKKDKDKDKEKEDGADVDATEADEEVKEPKEPKPAKEKVEEPPSKDAKFQTKGYNQIYDQIWRDLARKDVNKTFKLAAESYQVKASNLKKTAILASKEAKRWQLRTNKGTKDQQARAKRVMRDMMGFWKRNEREERDLRKAAEKQELENARKEEADREAA</sequence>
<protein>
    <recommendedName>
        <fullName evidence="5">Chromatin-remodeling ATPase INO80</fullName>
        <ecNumber evidence="5">3.6.4.-</ecNumber>
    </recommendedName>
</protein>
<comment type="subcellular location">
    <subcellularLocation>
        <location evidence="1 5">Nucleus</location>
    </subcellularLocation>
</comment>
<keyword evidence="2" id="KW-0547">Nucleotide-binding</keyword>
<feature type="compositionally biased region" description="Basic and acidic residues" evidence="6">
    <location>
        <begin position="375"/>
        <end position="400"/>
    </location>
</feature>
<evidence type="ECO:0000256" key="1">
    <source>
        <dbReference type="ARBA" id="ARBA00004123"/>
    </source>
</evidence>
<dbReference type="GO" id="GO:0006338">
    <property type="term" value="P:chromatin remodeling"/>
    <property type="evidence" value="ECO:0007669"/>
    <property type="project" value="UniProtKB-UniRule"/>
</dbReference>
<organism evidence="9 10">
    <name type="scientific">Verticillium longisporum</name>
    <name type="common">Verticillium dahliae var. longisporum</name>
    <dbReference type="NCBI Taxonomy" id="100787"/>
    <lineage>
        <taxon>Eukaryota</taxon>
        <taxon>Fungi</taxon>
        <taxon>Dikarya</taxon>
        <taxon>Ascomycota</taxon>
        <taxon>Pezizomycotina</taxon>
        <taxon>Sordariomycetes</taxon>
        <taxon>Hypocreomycetidae</taxon>
        <taxon>Glomerellales</taxon>
        <taxon>Plectosphaerellaceae</taxon>
        <taxon>Verticillium</taxon>
    </lineage>
</organism>
<feature type="compositionally biased region" description="Basic and acidic residues" evidence="6">
    <location>
        <begin position="1076"/>
        <end position="1087"/>
    </location>
</feature>
<feature type="domain" description="Helicase C-terminal" evidence="7">
    <location>
        <begin position="842"/>
        <end position="1033"/>
    </location>
</feature>
<feature type="compositionally biased region" description="Basic and acidic residues" evidence="6">
    <location>
        <begin position="16"/>
        <end position="46"/>
    </location>
</feature>
<dbReference type="GO" id="GO:0006281">
    <property type="term" value="P:DNA repair"/>
    <property type="evidence" value="ECO:0007669"/>
    <property type="project" value="UniProtKB-UniRule"/>
</dbReference>
<feature type="compositionally biased region" description="Basic residues" evidence="6">
    <location>
        <begin position="436"/>
        <end position="446"/>
    </location>
</feature>
<feature type="region of interest" description="Disordered" evidence="6">
    <location>
        <begin position="1048"/>
        <end position="1178"/>
    </location>
</feature>
<dbReference type="GO" id="GO:0003677">
    <property type="term" value="F:DNA binding"/>
    <property type="evidence" value="ECO:0007669"/>
    <property type="project" value="UniProtKB-UniRule"/>
</dbReference>
<feature type="domain" description="DBINO" evidence="8">
    <location>
        <begin position="1187"/>
        <end position="1286"/>
    </location>
</feature>
<comment type="subunit">
    <text evidence="5">Component of the INO80 chromatin-remodeling complex.</text>
</comment>
<feature type="compositionally biased region" description="Low complexity" evidence="6">
    <location>
        <begin position="298"/>
        <end position="318"/>
    </location>
</feature>
<dbReference type="GO" id="GO:0005524">
    <property type="term" value="F:ATP binding"/>
    <property type="evidence" value="ECO:0007669"/>
    <property type="project" value="UniProtKB-UniRule"/>
</dbReference>
<evidence type="ECO:0000256" key="3">
    <source>
        <dbReference type="ARBA" id="ARBA00022801"/>
    </source>
</evidence>
<dbReference type="EMBL" id="CVQI01008580">
    <property type="protein sequence ID" value="CRK18066.1"/>
    <property type="molecule type" value="Genomic_DNA"/>
</dbReference>
<dbReference type="SUPFAM" id="SSF52540">
    <property type="entry name" value="P-loop containing nucleoside triphosphate hydrolases"/>
    <property type="match status" value="1"/>
</dbReference>
<feature type="region of interest" description="Disordered" evidence="6">
    <location>
        <begin position="970"/>
        <end position="1032"/>
    </location>
</feature>
<dbReference type="GO" id="GO:0042393">
    <property type="term" value="F:histone binding"/>
    <property type="evidence" value="ECO:0007669"/>
    <property type="project" value="TreeGrafter"/>
</dbReference>
<accession>A0A0G4L7W2</accession>
<dbReference type="PROSITE" id="PS51413">
    <property type="entry name" value="DBINO"/>
    <property type="match status" value="1"/>
</dbReference>
<dbReference type="EC" id="3.6.4.-" evidence="5"/>
<keyword evidence="5" id="KW-0227">DNA damage</keyword>
<feature type="region of interest" description="Disordered" evidence="6">
    <location>
        <begin position="1"/>
        <end position="496"/>
    </location>
</feature>
<dbReference type="Gene3D" id="3.40.50.300">
    <property type="entry name" value="P-loop containing nucleotide triphosphate hydrolases"/>
    <property type="match status" value="2"/>
</dbReference>
<feature type="compositionally biased region" description="Low complexity" evidence="6">
    <location>
        <begin position="75"/>
        <end position="95"/>
    </location>
</feature>
<dbReference type="PANTHER" id="PTHR45685">
    <property type="entry name" value="HELICASE SRCAP-RELATED"/>
    <property type="match status" value="1"/>
</dbReference>
<evidence type="ECO:0000259" key="8">
    <source>
        <dbReference type="PROSITE" id="PS51413"/>
    </source>
</evidence>
<keyword evidence="5" id="KW-0234">DNA repair</keyword>
<dbReference type="Pfam" id="PF13892">
    <property type="entry name" value="DBINO"/>
    <property type="match status" value="1"/>
</dbReference>
<dbReference type="InterPro" id="IPR050520">
    <property type="entry name" value="INO80/SWR1_helicase"/>
</dbReference>
<dbReference type="InterPro" id="IPR020838">
    <property type="entry name" value="DBINO"/>
</dbReference>
<dbReference type="Pfam" id="PF00271">
    <property type="entry name" value="Helicase_C"/>
    <property type="match status" value="1"/>
</dbReference>
<dbReference type="GO" id="GO:0031011">
    <property type="term" value="C:Ino80 complex"/>
    <property type="evidence" value="ECO:0007669"/>
    <property type="project" value="UniProtKB-UniRule"/>
</dbReference>
<feature type="compositionally biased region" description="Basic residues" evidence="6">
    <location>
        <begin position="1063"/>
        <end position="1075"/>
    </location>
</feature>
<proteinExistence type="inferred from homology"/>
<comment type="similarity">
    <text evidence="5">Belongs to the SNF2/RAD54 helicase family.</text>
</comment>
<feature type="compositionally biased region" description="Acidic residues" evidence="6">
    <location>
        <begin position="402"/>
        <end position="414"/>
    </location>
</feature>
<gene>
    <name evidence="9" type="ORF">BN1723_017608</name>
</gene>
<dbReference type="InterPro" id="IPR049730">
    <property type="entry name" value="SNF2/RAD54-like_C"/>
</dbReference>
<keyword evidence="4 5" id="KW-0067">ATP-binding</keyword>
<comment type="domain">
    <text evidence="5">The DBINO region is involved in binding to DNA.</text>
</comment>
<evidence type="ECO:0000256" key="4">
    <source>
        <dbReference type="ARBA" id="ARBA00022840"/>
    </source>
</evidence>
<feature type="compositionally biased region" description="Polar residues" evidence="6">
    <location>
        <begin position="262"/>
        <end position="273"/>
    </location>
</feature>
<feature type="compositionally biased region" description="Basic and acidic residues" evidence="6">
    <location>
        <begin position="447"/>
        <end position="456"/>
    </location>
</feature>
<keyword evidence="3 5" id="KW-0378">Hydrolase</keyword>
<feature type="compositionally biased region" description="Polar residues" evidence="6">
    <location>
        <begin position="350"/>
        <end position="359"/>
    </location>
</feature>
<comment type="function">
    <text evidence="5">ATPase component of the INO80 complex which remodels chromatin by shifting nucleosomes and is involved in DNA repair.</text>
</comment>
<evidence type="ECO:0000313" key="9">
    <source>
        <dbReference type="EMBL" id="CRK18066.1"/>
    </source>
</evidence>
<feature type="compositionally biased region" description="Low complexity" evidence="6">
    <location>
        <begin position="106"/>
        <end position="156"/>
    </location>
</feature>
<feature type="compositionally biased region" description="Acidic residues" evidence="6">
    <location>
        <begin position="1141"/>
        <end position="1152"/>
    </location>
</feature>
<feature type="region of interest" description="Disordered" evidence="6">
    <location>
        <begin position="1254"/>
        <end position="1286"/>
    </location>
</feature>
<dbReference type="PROSITE" id="PS51194">
    <property type="entry name" value="HELICASE_CTER"/>
    <property type="match status" value="1"/>
</dbReference>
<evidence type="ECO:0000256" key="5">
    <source>
        <dbReference type="RuleBase" id="RU368001"/>
    </source>
</evidence>
<evidence type="ECO:0000256" key="2">
    <source>
        <dbReference type="ARBA" id="ARBA00022741"/>
    </source>
</evidence>
<evidence type="ECO:0000256" key="6">
    <source>
        <dbReference type="SAM" id="MobiDB-lite"/>
    </source>
</evidence>
<dbReference type="CDD" id="cd18793">
    <property type="entry name" value="SF2_C_SNF"/>
    <property type="match status" value="1"/>
</dbReference>
<dbReference type="PANTHER" id="PTHR45685:SF2">
    <property type="entry name" value="CHROMATIN-REMODELING ATPASE INO80"/>
    <property type="match status" value="1"/>
</dbReference>
<evidence type="ECO:0000259" key="7">
    <source>
        <dbReference type="PROSITE" id="PS51194"/>
    </source>
</evidence>
<dbReference type="GO" id="GO:0016887">
    <property type="term" value="F:ATP hydrolysis activity"/>
    <property type="evidence" value="ECO:0007669"/>
    <property type="project" value="TreeGrafter"/>
</dbReference>
<dbReference type="InterPro" id="IPR001650">
    <property type="entry name" value="Helicase_C-like"/>
</dbReference>
<comment type="catalytic activity">
    <reaction evidence="5">
        <text>ATP + H2O = ADP + phosphate + H(+)</text>
        <dbReference type="Rhea" id="RHEA:13065"/>
        <dbReference type="ChEBI" id="CHEBI:15377"/>
        <dbReference type="ChEBI" id="CHEBI:15378"/>
        <dbReference type="ChEBI" id="CHEBI:30616"/>
        <dbReference type="ChEBI" id="CHEBI:43474"/>
        <dbReference type="ChEBI" id="CHEBI:456216"/>
    </reaction>
</comment>
<feature type="compositionally biased region" description="Basic and acidic residues" evidence="6">
    <location>
        <begin position="990"/>
        <end position="1019"/>
    </location>
</feature>
<evidence type="ECO:0000313" key="10">
    <source>
        <dbReference type="Proteomes" id="UP000045706"/>
    </source>
</evidence>
<feature type="non-terminal residue" evidence="9">
    <location>
        <position position="1286"/>
    </location>
</feature>
<dbReference type="InterPro" id="IPR027417">
    <property type="entry name" value="P-loop_NTPase"/>
</dbReference>
<keyword evidence="5" id="KW-0238">DNA-binding</keyword>
<dbReference type="Proteomes" id="UP000045706">
    <property type="component" value="Unassembled WGS sequence"/>
</dbReference>
<reference evidence="10" key="1">
    <citation type="submission" date="2015-05" db="EMBL/GenBank/DDBJ databases">
        <authorList>
            <person name="Fogelqvist Johan"/>
        </authorList>
    </citation>
    <scope>NUCLEOTIDE SEQUENCE [LARGE SCALE GENOMIC DNA]</scope>
</reference>
<feature type="compositionally biased region" description="Basic and acidic residues" evidence="6">
    <location>
        <begin position="1116"/>
        <end position="1140"/>
    </location>
</feature>
<feature type="compositionally biased region" description="Basic and acidic residues" evidence="6">
    <location>
        <begin position="1255"/>
        <end position="1286"/>
    </location>
</feature>
<name>A0A0G4L7W2_VERLO</name>